<protein>
    <submittedName>
        <fullName evidence="1">Uncharacterized protein</fullName>
    </submittedName>
</protein>
<reference evidence="1 2" key="1">
    <citation type="submission" date="2013-12" db="EMBL/GenBank/DDBJ databases">
        <title>Comparative genomics of relapsing fever spirochetes.</title>
        <authorList>
            <person name="Schwan T.G."/>
            <person name="Raffel S.J."/>
            <person name="Porcella S.F."/>
        </authorList>
    </citation>
    <scope>NUCLEOTIDE SEQUENCE [LARGE SCALE GENOMIC DNA]</scope>
    <source>
        <strain evidence="1 2">CR2A</strain>
    </source>
</reference>
<comment type="caution">
    <text evidence="1">The sequence shown here is derived from an EMBL/GenBank/DDBJ whole genome shotgun (WGS) entry which is preliminary data.</text>
</comment>
<dbReference type="AlphaFoldDB" id="W6TXL9"/>
<dbReference type="SMR" id="W6TXL9"/>
<organism evidence="1 2">
    <name type="scientific">Borrelia duttonii CR2A</name>
    <dbReference type="NCBI Taxonomy" id="1432657"/>
    <lineage>
        <taxon>Bacteria</taxon>
        <taxon>Pseudomonadati</taxon>
        <taxon>Spirochaetota</taxon>
        <taxon>Spirochaetia</taxon>
        <taxon>Spirochaetales</taxon>
        <taxon>Borreliaceae</taxon>
        <taxon>Borrelia</taxon>
    </lineage>
</organism>
<evidence type="ECO:0000313" key="2">
    <source>
        <dbReference type="Proteomes" id="UP000019148"/>
    </source>
</evidence>
<dbReference type="PROSITE" id="PS51257">
    <property type="entry name" value="PROKAR_LIPOPROTEIN"/>
    <property type="match status" value="1"/>
</dbReference>
<dbReference type="RefSeq" id="WP_038366973.1">
    <property type="nucleotide sequence ID" value="NZ_AZIT01000002.1"/>
</dbReference>
<evidence type="ECO:0000313" key="1">
    <source>
        <dbReference type="EMBL" id="ETZ17901.1"/>
    </source>
</evidence>
<accession>W6TXL9</accession>
<dbReference type="Proteomes" id="UP000019148">
    <property type="component" value="Unassembled WGS sequence"/>
</dbReference>
<gene>
    <name evidence="1" type="ORF">BDCR2A_01096</name>
</gene>
<proteinExistence type="predicted"/>
<sequence length="177" mass="20720">MVMRLYLSMALLLSIIGCEFLSKNANLQPKTLETLESNIDDGQKQALAFFQRSLQDNKHLDALKKAQSALLKDVKDKPQKTLDFKYNKTKLEQLFRELGNNKTKQFLKNLHVTIKSINDGSYQSFSSANFNDLDTLEKKQERAINSIKEELYVNYYLYTNELVDLDYFFYRVMNYLS</sequence>
<name>W6TXL9_9SPIR</name>
<dbReference type="EMBL" id="AZIT01000002">
    <property type="protein sequence ID" value="ETZ17901.1"/>
    <property type="molecule type" value="Genomic_DNA"/>
</dbReference>
<dbReference type="PATRIC" id="fig|1432657.3.peg.1081"/>